<name>E5B638_ERWAM</name>
<protein>
    <submittedName>
        <fullName evidence="1">Uncharacterized protein</fullName>
    </submittedName>
</protein>
<sequence>MTGDATSVFLSLKGVEAKQASVASCYAAALCIEQDKVAPLQGHHMATPYLFRVTCSGLGHIVKYSFSHLRDQGGSSPATYVLPALQYKGNRHGA</sequence>
<reference evidence="1" key="1">
    <citation type="journal article" date="2011" name="J. Bacteriol.">
        <title>Genome Sequence of an Erwinia amylovora Strain with Pathogenicity Restricted to Rubus Plants.</title>
        <authorList>
            <person name="Powney R."/>
            <person name="Smits T.H."/>
            <person name="Sawbridge T."/>
            <person name="Frey B."/>
            <person name="Blom J."/>
            <person name="Frey J.E."/>
            <person name="Plummer K.M."/>
            <person name="Beer S.V."/>
            <person name="Luck J."/>
            <person name="Duffy B."/>
            <person name="Rodoni B."/>
        </authorList>
    </citation>
    <scope>NUCLEOTIDE SEQUENCE</scope>
    <source>
        <strain evidence="1">ATCC BAA-2158</strain>
    </source>
</reference>
<accession>E5B638</accession>
<evidence type="ECO:0000313" key="1">
    <source>
        <dbReference type="EMBL" id="CBX80858.1"/>
    </source>
</evidence>
<proteinExistence type="predicted"/>
<gene>
    <name evidence="1" type="ORF">EAIL5_2038</name>
</gene>
<dbReference type="EMBL" id="FR719191">
    <property type="protein sequence ID" value="CBX80858.1"/>
    <property type="molecule type" value="Genomic_DNA"/>
</dbReference>
<dbReference type="AlphaFoldDB" id="E5B638"/>
<organism evidence="1">
    <name type="scientific">Erwinia amylovora ATCC BAA-2158</name>
    <dbReference type="NCBI Taxonomy" id="889211"/>
    <lineage>
        <taxon>Bacteria</taxon>
        <taxon>Pseudomonadati</taxon>
        <taxon>Pseudomonadota</taxon>
        <taxon>Gammaproteobacteria</taxon>
        <taxon>Enterobacterales</taxon>
        <taxon>Erwiniaceae</taxon>
        <taxon>Erwinia</taxon>
    </lineage>
</organism>